<protein>
    <submittedName>
        <fullName evidence="1">Uncharacterized protein</fullName>
    </submittedName>
</protein>
<proteinExistence type="predicted"/>
<dbReference type="EMBL" id="CXPG01000020">
    <property type="protein sequence ID" value="CTQ33355.1"/>
    <property type="molecule type" value="Genomic_DNA"/>
</dbReference>
<evidence type="ECO:0000313" key="1">
    <source>
        <dbReference type="EMBL" id="CTQ33355.1"/>
    </source>
</evidence>
<accession>A0A0M6XT58</accession>
<dbReference type="Proteomes" id="UP000048908">
    <property type="component" value="Unassembled WGS sequence"/>
</dbReference>
<sequence length="34" mass="3424">MSNGAGAQVPTVQGAINAGLPLVEKCIKQKGEDV</sequence>
<evidence type="ECO:0000313" key="2">
    <source>
        <dbReference type="Proteomes" id="UP000048908"/>
    </source>
</evidence>
<dbReference type="AlphaFoldDB" id="A0A0M6XT58"/>
<reference evidence="1 2" key="1">
    <citation type="submission" date="2015-07" db="EMBL/GenBank/DDBJ databases">
        <authorList>
            <person name="Noorani M."/>
        </authorList>
    </citation>
    <scope>NUCLEOTIDE SEQUENCE [LARGE SCALE GENOMIC DNA]</scope>
    <source>
        <strain evidence="1 2">CECT 5088</strain>
    </source>
</reference>
<name>A0A0M6XT58_9RHOB</name>
<gene>
    <name evidence="1" type="ORF">JAN5088_02137</name>
</gene>
<keyword evidence="2" id="KW-1185">Reference proteome</keyword>
<organism evidence="1 2">
    <name type="scientific">Jannaschia rubra</name>
    <dbReference type="NCBI Taxonomy" id="282197"/>
    <lineage>
        <taxon>Bacteria</taxon>
        <taxon>Pseudomonadati</taxon>
        <taxon>Pseudomonadota</taxon>
        <taxon>Alphaproteobacteria</taxon>
        <taxon>Rhodobacterales</taxon>
        <taxon>Roseobacteraceae</taxon>
        <taxon>Jannaschia</taxon>
    </lineage>
</organism>